<dbReference type="PANTHER" id="PTHR46796:SF6">
    <property type="entry name" value="ARAC SUBFAMILY"/>
    <property type="match status" value="1"/>
</dbReference>
<evidence type="ECO:0000256" key="1">
    <source>
        <dbReference type="ARBA" id="ARBA00023015"/>
    </source>
</evidence>
<dbReference type="PANTHER" id="PTHR46796">
    <property type="entry name" value="HTH-TYPE TRANSCRIPTIONAL ACTIVATOR RHAS-RELATED"/>
    <property type="match status" value="1"/>
</dbReference>
<evidence type="ECO:0000313" key="5">
    <source>
        <dbReference type="EMBL" id="TCI12823.1"/>
    </source>
</evidence>
<gene>
    <name evidence="5" type="ORF">EZM97_05700</name>
</gene>
<keyword evidence="1" id="KW-0805">Transcription regulation</keyword>
<feature type="domain" description="HTH araC/xylS-type" evidence="4">
    <location>
        <begin position="169"/>
        <end position="266"/>
    </location>
</feature>
<name>A0A4R0YTV3_9GAMM</name>
<dbReference type="Gene3D" id="1.10.10.60">
    <property type="entry name" value="Homeodomain-like"/>
    <property type="match status" value="1"/>
</dbReference>
<sequence>MTQVLGSLNHTPAPHAAASTGRVLMWRGGSVWISRGTGQVAPHAHHAIQLTLAPGHPIRIRSGNSGEWLETRAAIIRHDRTHQIDGGGHDALIIFIEPETRVGRAIAGRCGERDITVTAAPAIQEGARELLDQFEADAADDVLVTQAQALAQLFAGQPEHVAIVDPRITRALEWIQDHLGDELSLSDVAATTHLSPGRFRHLFVAQTGISFRAYVLWARVNQAVVLGLSGTSWTNAAQEVGFADAAHLSRTFRRMFGFAPTMLGKSE</sequence>
<dbReference type="PROSITE" id="PS01124">
    <property type="entry name" value="HTH_ARAC_FAMILY_2"/>
    <property type="match status" value="1"/>
</dbReference>
<dbReference type="AlphaFoldDB" id="A0A4R0YTV3"/>
<comment type="caution">
    <text evidence="5">The sequence shown here is derived from an EMBL/GenBank/DDBJ whole genome shotgun (WGS) entry which is preliminary data.</text>
</comment>
<dbReference type="GO" id="GO:0003700">
    <property type="term" value="F:DNA-binding transcription factor activity"/>
    <property type="evidence" value="ECO:0007669"/>
    <property type="project" value="InterPro"/>
</dbReference>
<dbReference type="InterPro" id="IPR050204">
    <property type="entry name" value="AraC_XylS_family_regulators"/>
</dbReference>
<dbReference type="InterPro" id="IPR018060">
    <property type="entry name" value="HTH_AraC"/>
</dbReference>
<evidence type="ECO:0000256" key="2">
    <source>
        <dbReference type="ARBA" id="ARBA00023125"/>
    </source>
</evidence>
<keyword evidence="6" id="KW-1185">Reference proteome</keyword>
<dbReference type="RefSeq" id="WP_131150398.1">
    <property type="nucleotide sequence ID" value="NZ_SJTG01000001.1"/>
</dbReference>
<evidence type="ECO:0000256" key="3">
    <source>
        <dbReference type="ARBA" id="ARBA00023163"/>
    </source>
</evidence>
<organism evidence="5 6">
    <name type="scientific">Dyella soli</name>
    <dbReference type="NCBI Taxonomy" id="522319"/>
    <lineage>
        <taxon>Bacteria</taxon>
        <taxon>Pseudomonadati</taxon>
        <taxon>Pseudomonadota</taxon>
        <taxon>Gammaproteobacteria</taxon>
        <taxon>Lysobacterales</taxon>
        <taxon>Rhodanobacteraceae</taxon>
        <taxon>Dyella</taxon>
    </lineage>
</organism>
<evidence type="ECO:0000259" key="4">
    <source>
        <dbReference type="PROSITE" id="PS01124"/>
    </source>
</evidence>
<keyword evidence="3" id="KW-0804">Transcription</keyword>
<proteinExistence type="predicted"/>
<dbReference type="SMART" id="SM00342">
    <property type="entry name" value="HTH_ARAC"/>
    <property type="match status" value="1"/>
</dbReference>
<dbReference type="EMBL" id="SJTG01000001">
    <property type="protein sequence ID" value="TCI12823.1"/>
    <property type="molecule type" value="Genomic_DNA"/>
</dbReference>
<keyword evidence="2" id="KW-0238">DNA-binding</keyword>
<dbReference type="SUPFAM" id="SSF46689">
    <property type="entry name" value="Homeodomain-like"/>
    <property type="match status" value="2"/>
</dbReference>
<dbReference type="Proteomes" id="UP000291822">
    <property type="component" value="Unassembled WGS sequence"/>
</dbReference>
<accession>A0A4R0YTV3</accession>
<dbReference type="InterPro" id="IPR009057">
    <property type="entry name" value="Homeodomain-like_sf"/>
</dbReference>
<evidence type="ECO:0000313" key="6">
    <source>
        <dbReference type="Proteomes" id="UP000291822"/>
    </source>
</evidence>
<reference evidence="5 6" key="1">
    <citation type="submission" date="2019-02" db="EMBL/GenBank/DDBJ databases">
        <title>Dyella amyloliquefaciens sp. nov., isolated from forest soil.</title>
        <authorList>
            <person name="Gao Z.-H."/>
            <person name="Qiu L.-H."/>
        </authorList>
    </citation>
    <scope>NUCLEOTIDE SEQUENCE [LARGE SCALE GENOMIC DNA]</scope>
    <source>
        <strain evidence="5 6">KACC 12747</strain>
    </source>
</reference>
<dbReference type="GO" id="GO:0043565">
    <property type="term" value="F:sequence-specific DNA binding"/>
    <property type="evidence" value="ECO:0007669"/>
    <property type="project" value="InterPro"/>
</dbReference>
<protein>
    <submittedName>
        <fullName evidence="5">AraC family transcriptional regulator</fullName>
    </submittedName>
</protein>
<dbReference type="Pfam" id="PF12833">
    <property type="entry name" value="HTH_18"/>
    <property type="match status" value="1"/>
</dbReference>